<feature type="transmembrane region" description="Helical" evidence="1">
    <location>
        <begin position="15"/>
        <end position="32"/>
    </location>
</feature>
<protein>
    <submittedName>
        <fullName evidence="2">Uncharacterized protein</fullName>
    </submittedName>
</protein>
<reference evidence="2" key="2">
    <citation type="submission" date="2020-03" db="EMBL/GenBank/DDBJ databases">
        <authorList>
            <consortium name="NCBI Pathogen Detection Project"/>
        </authorList>
    </citation>
    <scope>NUCLEOTIDE SEQUENCE</scope>
    <source>
        <strain evidence="2">AMC_487</strain>
    </source>
</reference>
<organism evidence="2">
    <name type="scientific">Escherichia coli</name>
    <dbReference type="NCBI Taxonomy" id="562"/>
    <lineage>
        <taxon>Bacteria</taxon>
        <taxon>Pseudomonadati</taxon>
        <taxon>Pseudomonadota</taxon>
        <taxon>Gammaproteobacteria</taxon>
        <taxon>Enterobacterales</taxon>
        <taxon>Enterobacteriaceae</taxon>
        <taxon>Escherichia</taxon>
    </lineage>
</organism>
<reference evidence="2" key="1">
    <citation type="journal article" date="2018" name="Genome Biol.">
        <title>SKESA: strategic k-mer extension for scrupulous assemblies.</title>
        <authorList>
            <person name="Souvorov A."/>
            <person name="Agarwala R."/>
            <person name="Lipman D.J."/>
        </authorList>
    </citation>
    <scope>NUCLEOTIDE SEQUENCE [LARGE SCALE GENOMIC DNA]</scope>
    <source>
        <strain evidence="2">AMC_487</strain>
    </source>
</reference>
<name>A0A3K2VBC8_ECOLX</name>
<dbReference type="EMBL" id="DABERK010000055">
    <property type="protein sequence ID" value="HAI5335162.1"/>
    <property type="molecule type" value="Genomic_DNA"/>
</dbReference>
<keyword evidence="1" id="KW-0472">Membrane</keyword>
<sequence length="511" mass="58980">MITREIMTPPTKIDTSSLLTILGVIAAVWALITPNARLRLRFCLAWWDWVIVGFAFLLSNYLVFAPALKSLDLYFSFGPWKWGLDSSSAVYLISLAVAIYILFRLKNPKLSIGRTGIFLELVENLHLTKRYDDLAQLLAPQLEKLISIIDRPVKNRLCDKIANNLRISNRETAAEHAHEALLNIVSSPELTNHFALAHPSLCLELIKIEPIVRSDFTSNFISALLGAPNSRLYVELKNNLNVSRGHRLLIPKNNRILHFFFSNAKFAADLAIYRDIGDYLYWRLDEDEKIIAALNKSLGSYYDASKYKCPIYSGVTLFEIMVHEGIHQGLQYHLWLHYYSYFARKIIKNMNRQSDEYSGEWETPFHFLLCHLFSVATDWAEQCEWIDEKEIPQENKEIDNFDLHYISKEATKLLGAMLQLVMPNKKLTLKSRKHILDIVVSCYIRLKRNKKLKDVADSLLIFTTRGEGNSAPPHYRRELLEIFNTLDDYRLRTDAPEFRAAIESAIQARPN</sequence>
<gene>
    <name evidence="2" type="ORF">HJQ60_005286</name>
</gene>
<feature type="transmembrane region" description="Helical" evidence="1">
    <location>
        <begin position="88"/>
        <end position="105"/>
    </location>
</feature>
<proteinExistence type="predicted"/>
<keyword evidence="1" id="KW-0812">Transmembrane</keyword>
<dbReference type="AlphaFoldDB" id="A0A3K2VBC8"/>
<accession>A0A3K2VBC8</accession>
<keyword evidence="1" id="KW-1133">Transmembrane helix</keyword>
<feature type="transmembrane region" description="Helical" evidence="1">
    <location>
        <begin position="44"/>
        <end position="68"/>
    </location>
</feature>
<evidence type="ECO:0000313" key="2">
    <source>
        <dbReference type="EMBL" id="HAI5335162.1"/>
    </source>
</evidence>
<comment type="caution">
    <text evidence="2">The sequence shown here is derived from an EMBL/GenBank/DDBJ whole genome shotgun (WGS) entry which is preliminary data.</text>
</comment>
<dbReference type="Proteomes" id="UP000845800">
    <property type="component" value="Unassembled WGS sequence"/>
</dbReference>
<evidence type="ECO:0000256" key="1">
    <source>
        <dbReference type="SAM" id="Phobius"/>
    </source>
</evidence>